<dbReference type="Proteomes" id="UP000766486">
    <property type="component" value="Unassembled WGS sequence"/>
</dbReference>
<evidence type="ECO:0000313" key="1">
    <source>
        <dbReference type="EMBL" id="VUC25050.1"/>
    </source>
</evidence>
<organism evidence="1 2">
    <name type="scientific">Bionectria ochroleuca</name>
    <name type="common">Gliocladium roseum</name>
    <dbReference type="NCBI Taxonomy" id="29856"/>
    <lineage>
        <taxon>Eukaryota</taxon>
        <taxon>Fungi</taxon>
        <taxon>Dikarya</taxon>
        <taxon>Ascomycota</taxon>
        <taxon>Pezizomycotina</taxon>
        <taxon>Sordariomycetes</taxon>
        <taxon>Hypocreomycetidae</taxon>
        <taxon>Hypocreales</taxon>
        <taxon>Bionectriaceae</taxon>
        <taxon>Clonostachys</taxon>
    </lineage>
</organism>
<evidence type="ECO:0000313" key="2">
    <source>
        <dbReference type="Proteomes" id="UP000766486"/>
    </source>
</evidence>
<gene>
    <name evidence="1" type="ORF">CLO192961_LOCUS154784</name>
</gene>
<dbReference type="EMBL" id="CABFNS010000729">
    <property type="protein sequence ID" value="VUC25050.1"/>
    <property type="molecule type" value="Genomic_DNA"/>
</dbReference>
<sequence>MELQFAVIDLIREMTGDIAFNLRRPRHASTTRHPSPNFDATEYEALRLHLERIIFFQKSQSPHWDDSQDLDDFQQLLIDANLRRRYHFDLLAQEGPGERPSQVPTQFSEYESFPVFSSSTDEGLAFDLPTKPWQWWRPTFGSSIKLPQPPPADEHGNTTCPLCFRSYPSKECNSHSYWRNHILHDLHPFTCFSCSPEPVIFSRYDAWAVHQAEAHNDRTACPIACPLFREDDIRSASFLDHVRKAHSESSAAPDTSEVNEGIWDKLQSCPVCSFSAPAKSERLIKHVIEHTMRFSLHALPPSFAPYAFASECSARTAD</sequence>
<reference evidence="1 2" key="1">
    <citation type="submission" date="2019-06" db="EMBL/GenBank/DDBJ databases">
        <authorList>
            <person name="Broberg M."/>
        </authorList>
    </citation>
    <scope>NUCLEOTIDE SEQUENCE [LARGE SCALE GENOMIC DNA]</scope>
</reference>
<comment type="caution">
    <text evidence="1">The sequence shown here is derived from an EMBL/GenBank/DDBJ whole genome shotgun (WGS) entry which is preliminary data.</text>
</comment>
<name>A0ABY6U227_BIOOC</name>
<dbReference type="PANTHER" id="PTHR35391">
    <property type="entry name" value="C2H2-TYPE DOMAIN-CONTAINING PROTEIN-RELATED"/>
    <property type="match status" value="1"/>
</dbReference>
<protein>
    <recommendedName>
        <fullName evidence="3">C2H2-type domain-containing protein</fullName>
    </recommendedName>
</protein>
<proteinExistence type="predicted"/>
<accession>A0ABY6U227</accession>
<evidence type="ECO:0008006" key="3">
    <source>
        <dbReference type="Google" id="ProtNLM"/>
    </source>
</evidence>
<keyword evidence="2" id="KW-1185">Reference proteome</keyword>
<dbReference type="PANTHER" id="PTHR35391:SF7">
    <property type="entry name" value="C2H2-TYPE DOMAIN-CONTAINING PROTEIN"/>
    <property type="match status" value="1"/>
</dbReference>